<comment type="caution">
    <text evidence="1">The sequence shown here is derived from an EMBL/GenBank/DDBJ whole genome shotgun (WGS) entry which is preliminary data.</text>
</comment>
<dbReference type="EMBL" id="VFOU01000001">
    <property type="protein sequence ID" value="TQL73872.1"/>
    <property type="molecule type" value="Genomic_DNA"/>
</dbReference>
<name>A0A543AMR7_9MICC</name>
<evidence type="ECO:0000313" key="2">
    <source>
        <dbReference type="Proteomes" id="UP000319746"/>
    </source>
</evidence>
<dbReference type="InterPro" id="IPR009569">
    <property type="entry name" value="AA_synth_put"/>
</dbReference>
<organism evidence="1 2">
    <name type="scientific">Enteractinococcus coprophilus</name>
    <dbReference type="NCBI Taxonomy" id="1027633"/>
    <lineage>
        <taxon>Bacteria</taxon>
        <taxon>Bacillati</taxon>
        <taxon>Actinomycetota</taxon>
        <taxon>Actinomycetes</taxon>
        <taxon>Micrococcales</taxon>
        <taxon>Micrococcaceae</taxon>
    </lineage>
</organism>
<dbReference type="Gene3D" id="3.30.1330.110">
    <property type="entry name" value="BB2672"/>
    <property type="match status" value="1"/>
</dbReference>
<keyword evidence="2" id="KW-1185">Reference proteome</keyword>
<gene>
    <name evidence="1" type="ORF">FB556_0321</name>
</gene>
<dbReference type="SUPFAM" id="SSF160519">
    <property type="entry name" value="BB2672-like"/>
    <property type="match status" value="1"/>
</dbReference>
<dbReference type="RefSeq" id="WP_246057151.1">
    <property type="nucleotide sequence ID" value="NZ_BAABAN010000017.1"/>
</dbReference>
<sequence>MAKIAKTLDEISVRTIRTVVEEVHSEGGSAASSPRKIAASYAVLKNPWLHEGTAASLTDFAAYAAPILAQEITSRLLEHLGDANDVEAFGKAAVVGLNGEIEHGGAFIHTPFFGNIFREILGGTSIICFSESRAEPSDSLRVPLWHKTEAATRDYYQSLEIQLPDAPHADEIVVMGLASDGPRPHPRIGDRATDPTVTLDIFQGE</sequence>
<evidence type="ECO:0000313" key="1">
    <source>
        <dbReference type="EMBL" id="TQL73872.1"/>
    </source>
</evidence>
<accession>A0A543AMR7</accession>
<dbReference type="Pfam" id="PF06684">
    <property type="entry name" value="AA_synth"/>
    <property type="match status" value="1"/>
</dbReference>
<protein>
    <submittedName>
        <fullName evidence="1">Amino acid synthesis protein</fullName>
    </submittedName>
</protein>
<reference evidence="1 2" key="1">
    <citation type="submission" date="2019-06" db="EMBL/GenBank/DDBJ databases">
        <title>Sequencing the genomes of 1000 actinobacteria strains.</title>
        <authorList>
            <person name="Klenk H.-P."/>
        </authorList>
    </citation>
    <scope>NUCLEOTIDE SEQUENCE [LARGE SCALE GENOMIC DNA]</scope>
    <source>
        <strain evidence="1 2">DSM 24083</strain>
    </source>
</reference>
<dbReference type="InterPro" id="IPR035936">
    <property type="entry name" value="BB2672"/>
</dbReference>
<proteinExistence type="predicted"/>
<dbReference type="Proteomes" id="UP000319746">
    <property type="component" value="Unassembled WGS sequence"/>
</dbReference>
<dbReference type="AlphaFoldDB" id="A0A543AMR7"/>